<keyword evidence="2" id="KW-0719">Serine esterase</keyword>
<feature type="region of interest" description="Disordered" evidence="5">
    <location>
        <begin position="484"/>
        <end position="541"/>
    </location>
</feature>
<feature type="chain" id="PRO_5046473277" evidence="6">
    <location>
        <begin position="28"/>
        <end position="541"/>
    </location>
</feature>
<dbReference type="RefSeq" id="WP_330136962.1">
    <property type="nucleotide sequence ID" value="NZ_JAUTXY010000022.1"/>
</dbReference>
<feature type="region of interest" description="Disordered" evidence="5">
    <location>
        <begin position="187"/>
        <end position="229"/>
    </location>
</feature>
<proteinExistence type="inferred from homology"/>
<dbReference type="SMART" id="SM01110">
    <property type="entry name" value="Cutinase"/>
    <property type="match status" value="1"/>
</dbReference>
<reference evidence="7 8" key="1">
    <citation type="submission" date="2023-07" db="EMBL/GenBank/DDBJ databases">
        <authorList>
            <person name="Girao M."/>
            <person name="Carvalho M.F."/>
        </authorList>
    </citation>
    <scope>NUCLEOTIDE SEQUENCE [LARGE SCALE GENOMIC DNA]</scope>
    <source>
        <strain evidence="7 8">YIM65754</strain>
    </source>
</reference>
<gene>
    <name evidence="7" type="ORF">Q7514_30290</name>
</gene>
<comment type="caution">
    <text evidence="7">The sequence shown here is derived from an EMBL/GenBank/DDBJ whole genome shotgun (WGS) entry which is preliminary data.</text>
</comment>
<keyword evidence="4" id="KW-1015">Disulfide bond</keyword>
<dbReference type="EMBL" id="JAUTXY010000022">
    <property type="protein sequence ID" value="MEE2061823.1"/>
    <property type="molecule type" value="Genomic_DNA"/>
</dbReference>
<feature type="compositionally biased region" description="Low complexity" evidence="5">
    <location>
        <begin position="504"/>
        <end position="541"/>
    </location>
</feature>
<protein>
    <submittedName>
        <fullName evidence="7">Cutinase family protein</fullName>
    </submittedName>
</protein>
<accession>A0ABU7LJV4</accession>
<name>A0ABU7LJV4_9NOCA</name>
<keyword evidence="8" id="KW-1185">Reference proteome</keyword>
<comment type="similarity">
    <text evidence="1">Belongs to the cutinase family.</text>
</comment>
<evidence type="ECO:0000313" key="8">
    <source>
        <dbReference type="Proteomes" id="UP001336020"/>
    </source>
</evidence>
<evidence type="ECO:0000256" key="1">
    <source>
        <dbReference type="ARBA" id="ARBA00007534"/>
    </source>
</evidence>
<dbReference type="PANTHER" id="PTHR33630:SF9">
    <property type="entry name" value="CUTINASE 4"/>
    <property type="match status" value="1"/>
</dbReference>
<dbReference type="PANTHER" id="PTHR33630">
    <property type="entry name" value="CUTINASE RV1984C-RELATED-RELATED"/>
    <property type="match status" value="1"/>
</dbReference>
<dbReference type="Proteomes" id="UP001336020">
    <property type="component" value="Unassembled WGS sequence"/>
</dbReference>
<evidence type="ECO:0000256" key="6">
    <source>
        <dbReference type="SAM" id="SignalP"/>
    </source>
</evidence>
<evidence type="ECO:0000313" key="7">
    <source>
        <dbReference type="EMBL" id="MEE2061823.1"/>
    </source>
</evidence>
<evidence type="ECO:0000256" key="3">
    <source>
        <dbReference type="ARBA" id="ARBA00022801"/>
    </source>
</evidence>
<organism evidence="7 8">
    <name type="scientific">Rhodococcus artemisiae</name>
    <dbReference type="NCBI Taxonomy" id="714159"/>
    <lineage>
        <taxon>Bacteria</taxon>
        <taxon>Bacillati</taxon>
        <taxon>Actinomycetota</taxon>
        <taxon>Actinomycetes</taxon>
        <taxon>Mycobacteriales</taxon>
        <taxon>Nocardiaceae</taxon>
        <taxon>Rhodococcus</taxon>
    </lineage>
</organism>
<feature type="signal peptide" evidence="6">
    <location>
        <begin position="1"/>
        <end position="27"/>
    </location>
</feature>
<dbReference type="Pfam" id="PF01083">
    <property type="entry name" value="Cutinase"/>
    <property type="match status" value="1"/>
</dbReference>
<evidence type="ECO:0000256" key="2">
    <source>
        <dbReference type="ARBA" id="ARBA00022487"/>
    </source>
</evidence>
<evidence type="ECO:0000256" key="4">
    <source>
        <dbReference type="ARBA" id="ARBA00023157"/>
    </source>
</evidence>
<keyword evidence="6" id="KW-0732">Signal</keyword>
<dbReference type="InterPro" id="IPR000675">
    <property type="entry name" value="Cutinase/axe"/>
</dbReference>
<dbReference type="Gene3D" id="3.40.50.1820">
    <property type="entry name" value="alpha/beta hydrolase"/>
    <property type="match status" value="1"/>
</dbReference>
<keyword evidence="3" id="KW-0378">Hydrolase</keyword>
<evidence type="ECO:0000256" key="5">
    <source>
        <dbReference type="SAM" id="MobiDB-lite"/>
    </source>
</evidence>
<dbReference type="InterPro" id="IPR029058">
    <property type="entry name" value="AB_hydrolase_fold"/>
</dbReference>
<dbReference type="SUPFAM" id="SSF53474">
    <property type="entry name" value="alpha/beta-Hydrolases"/>
    <property type="match status" value="1"/>
</dbReference>
<sequence length="541" mass="54475">MKVKIRGPLAVTSTAAVIALVSGTTAAAQPTTTPGQESGSVDGCPALHLVLVNGTTESAPGMDPNVDGGFLSQIAVPVGLAVNGSSTPKDDEKIVDRTYVPYSASFGGKPGDHAADPYATSVSMGIDNARTILETIANQCPDSKVFISGYSQGGQVASALVRDIGHGQGPIPSSQLAGASLFSDPTREAGSAVFPGAPSQSSPKPAPGTSGESTSAVNISKVDTPEGGGIAPNTAASGFGTVAGRVASFCTAGDLSCDTPEDAPIARMVANIAGQSSLDISDPIEILTSVGTAVGQTVLLTGASVVNDNLDFDNDAGRFEITQSRETVLNRMARYSQPTTPDQIVTEAVQAVTKIAGMGIGAAVTVAKEVLAPESILQIAAAGVAGPQAAVAALGVRLLDATVQLFPPVTANQAVKFAFHEIEQGIVDNQGLARMAFDTRYWQAAAQHHSYGSLPVGVSGESATQFTTEWVIALVEDLTGQDITAPHTSRVDPAGPLMAGAGNAAQSASEILAAAPSVSSTTASTSPAPSSTTPTDTPVGE</sequence>